<dbReference type="Proteomes" id="UP000822688">
    <property type="component" value="Chromosome 12"/>
</dbReference>
<sequence>MVCFLQLWQHLPIFSFLHVMLLRGCEDHVLSKVVGFCEWIFTIIETMLPARA</sequence>
<reference evidence="2" key="1">
    <citation type="submission" date="2020-06" db="EMBL/GenBank/DDBJ databases">
        <title>WGS assembly of Ceratodon purpureus strain R40.</title>
        <authorList>
            <person name="Carey S.B."/>
            <person name="Jenkins J."/>
            <person name="Shu S."/>
            <person name="Lovell J.T."/>
            <person name="Sreedasyam A."/>
            <person name="Maumus F."/>
            <person name="Tiley G.P."/>
            <person name="Fernandez-Pozo N."/>
            <person name="Barry K."/>
            <person name="Chen C."/>
            <person name="Wang M."/>
            <person name="Lipzen A."/>
            <person name="Daum C."/>
            <person name="Saski C.A."/>
            <person name="Payton A.C."/>
            <person name="Mcbreen J.C."/>
            <person name="Conrad R.E."/>
            <person name="Kollar L.M."/>
            <person name="Olsson S."/>
            <person name="Huttunen S."/>
            <person name="Landis J.B."/>
            <person name="Wickett N.J."/>
            <person name="Johnson M.G."/>
            <person name="Rensing S.A."/>
            <person name="Grimwood J."/>
            <person name="Schmutz J."/>
            <person name="Mcdaniel S.F."/>
        </authorList>
    </citation>
    <scope>NUCLEOTIDE SEQUENCE</scope>
    <source>
        <strain evidence="2">R40</strain>
    </source>
</reference>
<evidence type="ECO:0000313" key="3">
    <source>
        <dbReference type="Proteomes" id="UP000822688"/>
    </source>
</evidence>
<organism evidence="2 3">
    <name type="scientific">Ceratodon purpureus</name>
    <name type="common">Fire moss</name>
    <name type="synonym">Dicranum purpureum</name>
    <dbReference type="NCBI Taxonomy" id="3225"/>
    <lineage>
        <taxon>Eukaryota</taxon>
        <taxon>Viridiplantae</taxon>
        <taxon>Streptophyta</taxon>
        <taxon>Embryophyta</taxon>
        <taxon>Bryophyta</taxon>
        <taxon>Bryophytina</taxon>
        <taxon>Bryopsida</taxon>
        <taxon>Dicranidae</taxon>
        <taxon>Pseudoditrichales</taxon>
        <taxon>Ditrichaceae</taxon>
        <taxon>Ceratodon</taxon>
    </lineage>
</organism>
<accession>A0A8T0G5N0</accession>
<feature type="chain" id="PRO_5035903648" evidence="1">
    <location>
        <begin position="28"/>
        <end position="52"/>
    </location>
</feature>
<protein>
    <submittedName>
        <fullName evidence="2">Uncharacterized protein</fullName>
    </submittedName>
</protein>
<feature type="signal peptide" evidence="1">
    <location>
        <begin position="1"/>
        <end position="27"/>
    </location>
</feature>
<evidence type="ECO:0000313" key="2">
    <source>
        <dbReference type="EMBL" id="KAG0553754.1"/>
    </source>
</evidence>
<gene>
    <name evidence="2" type="ORF">KC19_12G036400</name>
</gene>
<name>A0A8T0G5N0_CERPU</name>
<comment type="caution">
    <text evidence="2">The sequence shown here is derived from an EMBL/GenBank/DDBJ whole genome shotgun (WGS) entry which is preliminary data.</text>
</comment>
<dbReference type="EMBL" id="CM026433">
    <property type="protein sequence ID" value="KAG0553754.1"/>
    <property type="molecule type" value="Genomic_DNA"/>
</dbReference>
<proteinExistence type="predicted"/>
<keyword evidence="1" id="KW-0732">Signal</keyword>
<dbReference type="AlphaFoldDB" id="A0A8T0G5N0"/>
<keyword evidence="3" id="KW-1185">Reference proteome</keyword>
<evidence type="ECO:0000256" key="1">
    <source>
        <dbReference type="SAM" id="SignalP"/>
    </source>
</evidence>